<dbReference type="RefSeq" id="WP_017041748.1">
    <property type="nucleotide sequence ID" value="NZ_AJYQ02000020.1"/>
</dbReference>
<proteinExistence type="predicted"/>
<evidence type="ECO:0000313" key="1">
    <source>
        <dbReference type="EMBL" id="OEE37270.1"/>
    </source>
</evidence>
<accession>A0A1E5BIP5</accession>
<gene>
    <name evidence="1" type="ORF">A1QO_03980</name>
</gene>
<protein>
    <submittedName>
        <fullName evidence="1">Uncharacterized protein</fullName>
    </submittedName>
</protein>
<comment type="caution">
    <text evidence="1">The sequence shown here is derived from an EMBL/GenBank/DDBJ whole genome shotgun (WGS) entry which is preliminary data.</text>
</comment>
<name>A0A1E5BIP5_9VIBR</name>
<reference evidence="1 2" key="1">
    <citation type="journal article" date="2012" name="Science">
        <title>Ecological populations of bacteria act as socially cohesive units of antibiotic production and resistance.</title>
        <authorList>
            <person name="Cordero O.X."/>
            <person name="Wildschutte H."/>
            <person name="Kirkup B."/>
            <person name="Proehl S."/>
            <person name="Ngo L."/>
            <person name="Hussain F."/>
            <person name="Le Roux F."/>
            <person name="Mincer T."/>
            <person name="Polz M.F."/>
        </authorList>
    </citation>
    <scope>NUCLEOTIDE SEQUENCE [LARGE SCALE GENOMIC DNA]</scope>
    <source>
        <strain evidence="1 2">ZF-129</strain>
    </source>
</reference>
<dbReference type="EMBL" id="AJYQ02000020">
    <property type="protein sequence ID" value="OEE37270.1"/>
    <property type="molecule type" value="Genomic_DNA"/>
</dbReference>
<organism evidence="1 2">
    <name type="scientific">Vibrio genomosp. F10 str. ZF-129</name>
    <dbReference type="NCBI Taxonomy" id="1187848"/>
    <lineage>
        <taxon>Bacteria</taxon>
        <taxon>Pseudomonadati</taxon>
        <taxon>Pseudomonadota</taxon>
        <taxon>Gammaproteobacteria</taxon>
        <taxon>Vibrionales</taxon>
        <taxon>Vibrionaceae</taxon>
        <taxon>Vibrio</taxon>
    </lineage>
</organism>
<dbReference type="Proteomes" id="UP000094741">
    <property type="component" value="Unassembled WGS sequence"/>
</dbReference>
<evidence type="ECO:0000313" key="2">
    <source>
        <dbReference type="Proteomes" id="UP000094741"/>
    </source>
</evidence>
<sequence length="611" mass="70224">MIKSTCIEIDKSAIFGLKLLSERAEKRSHKQVYELILKLHTATNKTFISVEDIVEESKLAKSTISSAFTFLSKHSWTISCQATERTEAKARTKLIYFLPLEDIDESKQPAPSSNVVAKRRVESLGIAPNIDPLTNKDLESSRAILPYNQRFANLVSPGQSIKNEVTSIEYTNEGEAYTNRANSTIGIMNDFDCTVRDHLFTLTQIQLLKKTDEFIGKPPEGFRFTIRMIDILTIGDFHDSERVKLSESIDRIRHSIFSVHNVPNDQLNTVVTEKFSFLTYLKGISARITTIDESGHPYIAIAIAWDKQIIDYLTKSQWHHTISKKTSSLTPLFNRIYLRLRIVYFSKDSSFNDKLRLALFNNPNLTLIELVQNCWANSSRKEHVEITRDVLKELSLSKTKKLIKLQTEENNQTLIELDLLGFKINMVIPDFSVKRAAANQHSEIYITANQKNIIEDAGAKFNAKRNNKPQLKNSIAPLFIEERNTRLALPDHVMEIENKITLINSRSDYYIKFEIKSIGQEMIITRYHDYEEQMNIYNTIASATNCDYDSVNLYFDSKMTKIKPFKNLSVEEFNEALLITQLPKLKLINLLSDNLRSITKFKNSNWSNIPR</sequence>
<dbReference type="AlphaFoldDB" id="A0A1E5BIP5"/>